<dbReference type="InterPro" id="IPR014043">
    <property type="entry name" value="Acyl_transferase_dom"/>
</dbReference>
<keyword evidence="4" id="KW-0808">Transferase</keyword>
<feature type="domain" description="Ketosynthase family 3 (KS3)" evidence="10">
    <location>
        <begin position="33"/>
        <end position="456"/>
    </location>
</feature>
<name>A0A5J4LR18_9ACTN</name>
<dbReference type="Gene3D" id="3.40.50.1820">
    <property type="entry name" value="alpha/beta hydrolase"/>
    <property type="match status" value="1"/>
</dbReference>
<dbReference type="Pfam" id="PF00109">
    <property type="entry name" value="ketoacyl-synt"/>
    <property type="match status" value="1"/>
</dbReference>
<dbReference type="InterPro" id="IPR020841">
    <property type="entry name" value="PKS_Beta-ketoAc_synthase_dom"/>
</dbReference>
<dbReference type="PANTHER" id="PTHR43775:SF51">
    <property type="entry name" value="INACTIVE PHENOLPHTHIOCEROL SYNTHESIS POLYKETIDE SYNTHASE TYPE I PKS1-RELATED"/>
    <property type="match status" value="1"/>
</dbReference>
<dbReference type="Gene3D" id="3.10.129.110">
    <property type="entry name" value="Polyketide synthase dehydratase"/>
    <property type="match status" value="1"/>
</dbReference>
<protein>
    <submittedName>
        <fullName evidence="12">Uncharacterized protein</fullName>
    </submittedName>
</protein>
<dbReference type="InterPro" id="IPR042104">
    <property type="entry name" value="PKS_dehydratase_sf"/>
</dbReference>
<dbReference type="InterPro" id="IPR006162">
    <property type="entry name" value="Ppantetheine_attach_site"/>
</dbReference>
<dbReference type="InterPro" id="IPR020806">
    <property type="entry name" value="PKS_PP-bd"/>
</dbReference>
<dbReference type="InterPro" id="IPR016036">
    <property type="entry name" value="Malonyl_transacylase_ACP-bd"/>
</dbReference>
<evidence type="ECO:0000256" key="6">
    <source>
        <dbReference type="ARBA" id="ARBA00023268"/>
    </source>
</evidence>
<evidence type="ECO:0000256" key="4">
    <source>
        <dbReference type="ARBA" id="ARBA00022679"/>
    </source>
</evidence>
<dbReference type="Pfam" id="PF00975">
    <property type="entry name" value="Thioesterase"/>
    <property type="match status" value="1"/>
</dbReference>
<keyword evidence="13" id="KW-1185">Reference proteome</keyword>
<comment type="caution">
    <text evidence="12">The sequence shown here is derived from an EMBL/GenBank/DDBJ whole genome shotgun (WGS) entry which is preliminary data.</text>
</comment>
<dbReference type="PANTHER" id="PTHR43775">
    <property type="entry name" value="FATTY ACID SYNTHASE"/>
    <property type="match status" value="1"/>
</dbReference>
<dbReference type="PROSITE" id="PS50075">
    <property type="entry name" value="CARRIER"/>
    <property type="match status" value="1"/>
</dbReference>
<evidence type="ECO:0000256" key="8">
    <source>
        <dbReference type="PROSITE-ProRule" id="PRU01363"/>
    </source>
</evidence>
<dbReference type="InterPro" id="IPR016035">
    <property type="entry name" value="Acyl_Trfase/lysoPLipase"/>
</dbReference>
<feature type="active site" description="Proton donor; for dehydratase activity" evidence="8">
    <location>
        <position position="1107"/>
    </location>
</feature>
<keyword evidence="7" id="KW-0012">Acyltransferase</keyword>
<dbReference type="InterPro" id="IPR036291">
    <property type="entry name" value="NAD(P)-bd_dom_sf"/>
</dbReference>
<dbReference type="FunFam" id="3.40.366.10:FF:000002">
    <property type="entry name" value="Probable polyketide synthase 2"/>
    <property type="match status" value="1"/>
</dbReference>
<dbReference type="InterPro" id="IPR014031">
    <property type="entry name" value="Ketoacyl_synth_C"/>
</dbReference>
<dbReference type="PROSITE" id="PS52019">
    <property type="entry name" value="PKS_MFAS_DH"/>
    <property type="match status" value="1"/>
</dbReference>
<accession>A0A5J4LR18</accession>
<evidence type="ECO:0000313" key="12">
    <source>
        <dbReference type="EMBL" id="GES33959.1"/>
    </source>
</evidence>
<sequence length="2005" mass="211814">MADDKKILDTLKRLTTDLRQTRRRLKEVEDAQHEPVAIVGMACRYPGGVQNPQDLWKLLMSGGDAVSAFPDDRGWDLDRLFSSEDVAGTSYTAEGGFLAGAGDFDAEMFGISPREALSVDPQQRLLLEASWEAIEDAGIDPLTLRGSSTGVYAGVMYHDYGSGVATLPEEIEGYLGIGTAGSVASGRVAYVLGLEGPAVTVDTACSSSLVALHWAVQSLRSGECSLALAGGVTVMANPRIFVEFSRQRGLAQDGRCKSFAAAADGTGWSEGVGVLVVERLSDAVRNGHRVLAVVRGSAVNQDGASNGLTAPSGRAQERVVRQALAGAGLGPGDVDVVEGHGTGTRLGDPIEVGALVETYGKQRSGTPLLLGSVKSNLGHTQAAAGVAGIIKMVQAMRHGVVPASLHVDTPSPHVQWGEGVELATAAQPWPASDRPRRAGVSSFGVSGTNAHVIIEQAPPEQPPTRKTGSVVPWVLSGRSADALRDQTDRLRTHLETHPELDPVDVGYTLATGRAHFEHRAMVVGETRDDLLAALSAAKSTRVQAGRTAFLFPGQGSQRLGAGRQLAEEFPVFAEALDAVFAAFDPHLDVPLREVMFAAPDSEPARLLDETGYTQPALFALSVALFRLVESWGLKPDFLLGHSIGELAAVHVARCLSLPDACALVAARGRLMQALPRGGAMVALQASEDQVAPFVAEAGGQVSIAAINGPSSVVISGDERSVLDIKEEFERRGCKTKRLRVSHAFHSAHMDDMADAFRRVAAGMTFHAPRIPVISDVTGLLATADQLSSPDYWARHVREAVRFHDGMRQLASQGVRAFLELGASGALSGMGQDCLYDVEGTVFAPTLRTDRPESRSLVTAAARLHTHGVHVDWPAFWDGTGARGQALPTYAFQHRRYWLADTPGAPGGADELGHALLTHSVQLADAPDTLVFRGSLSLRTHTWLADHLVHGTALLPGTAFVDLLLYVGDQVGSPTVEELTLETPLTLREQDQVELQVSLGPEEAGRREVRVYGSTEHGVWARHASGVLTPAVEAGTEELTQWPPASATAVDLSGFYDRLADDGFDYGPAFRGLRAAWRHGDDLFAEVALPEERHDETGSFGLHPALFDAALHIASGDGGLPFAWTGVSLFATGARALRVRLRRTGPASVSVLVADSSGRAVAAAESLTARPVPTLSSGHANALFQVDLVPEQVTAAPVSCVRLGTGELPIGARSLPDLDALVAEIGSGLAVPEVAVVEVSRADSARTALAKTLALLQAWPADERLAATRLVFLTRSADDGSGLAAAAVQGLVRSAQSENPGRFGLVDVDEHGASVTAVPAALASAEPQLMIRAGVAHARRLARAGRDLGQATAWDRDGTTLITGGNGALARLLARHLVVEHGMRHLLLVSRSEPDRALGEQLSALGAHVVQVRCDVADSAALAAVIRAVPEHQPLTAVVHTAGVLADAVVPALTEEHLGRVLRPKVDGALHLHELTRDLDLSAFVMFSSAAGVFGGPGQGSYAAANAMLDALAEQRHASGLPALSLAWGPWEQSGAMTRDLADVDLRRMIRSGVRPLSNEEGLALFDAARAAGKPVLVPIRLDLATVRRADDTDVLAPALLKGLVPRGRRAVAADAAGAGPSLSDQLAGRPSDQQDLVLLDLLRTHIRTVLGHGPTHEVPADREFLELGFDSLTTVELRNGLAAATGLRLAPAALFDHSTPRALARHLRNELTERAPAPEASDDLMGTLLRQAADTRRAGAFLALLTEMSQFRPAFDTGVVSRPVRLGEGGRGPALVCVPSMLAVSGPHQYARLAAPFRGEREVWALPLPGFGRGEQVPATQRAVLEALASGLGAAGLTEPFVLFGHSTGGILAHALAAHLEAQGTPAAGVVLADVLDLSGGDDQDAIAPALMAAILERDNVQVPVDDTRLTAMGAYLRLFQGWKPTVVDTPTLFLRASEPMAQETEADGRQWRTSWPLEHVALDAPGNHFTMLEQHSDSAAGLVEDWLREPSSRANKTDRHSTKR</sequence>
<dbReference type="SUPFAM" id="SSF55048">
    <property type="entry name" value="Probable ACP-binding domain of malonyl-CoA ACP transacylase"/>
    <property type="match status" value="1"/>
</dbReference>
<reference evidence="12 13" key="1">
    <citation type="submission" date="2019-10" db="EMBL/GenBank/DDBJ databases">
        <title>Whole genome shotgun sequence of Streptomyces angustmyceticus NBRC 3934.</title>
        <authorList>
            <person name="Hosoyama A."/>
            <person name="Ichikawa N."/>
            <person name="Kimura A."/>
            <person name="Kitahashi Y."/>
            <person name="Komaki H."/>
            <person name="Uohara A."/>
        </authorList>
    </citation>
    <scope>NUCLEOTIDE SEQUENCE [LARGE SCALE GENOMIC DNA]</scope>
    <source>
        <strain evidence="12 13">NBRC 3934</strain>
    </source>
</reference>
<feature type="region of interest" description="C-terminal hotdog fold" evidence="8">
    <location>
        <begin position="1046"/>
        <end position="1199"/>
    </location>
</feature>
<gene>
    <name evidence="12" type="ORF">San01_64470</name>
</gene>
<dbReference type="InterPro" id="IPR055123">
    <property type="entry name" value="SpnB-like_Rossmann"/>
</dbReference>
<organism evidence="12 13">
    <name type="scientific">Streptomyces angustmyceticus</name>
    <dbReference type="NCBI Taxonomy" id="285578"/>
    <lineage>
        <taxon>Bacteria</taxon>
        <taxon>Bacillati</taxon>
        <taxon>Actinomycetota</taxon>
        <taxon>Actinomycetes</taxon>
        <taxon>Kitasatosporales</taxon>
        <taxon>Streptomycetaceae</taxon>
        <taxon>Streptomyces</taxon>
    </lineage>
</organism>
<dbReference type="Pfam" id="PF14765">
    <property type="entry name" value="PS-DH"/>
    <property type="match status" value="1"/>
</dbReference>
<feature type="domain" description="Carrier" evidence="9">
    <location>
        <begin position="1636"/>
        <end position="1711"/>
    </location>
</feature>
<dbReference type="GO" id="GO:0004312">
    <property type="term" value="F:fatty acid synthase activity"/>
    <property type="evidence" value="ECO:0007669"/>
    <property type="project" value="TreeGrafter"/>
</dbReference>
<evidence type="ECO:0000256" key="2">
    <source>
        <dbReference type="ARBA" id="ARBA00022450"/>
    </source>
</evidence>
<dbReference type="OrthoDB" id="9778690at2"/>
<dbReference type="GO" id="GO:0004315">
    <property type="term" value="F:3-oxoacyl-[acyl-carrier-protein] synthase activity"/>
    <property type="evidence" value="ECO:0007669"/>
    <property type="project" value="InterPro"/>
</dbReference>
<dbReference type="SMART" id="SM00825">
    <property type="entry name" value="PKS_KS"/>
    <property type="match status" value="1"/>
</dbReference>
<dbReference type="CDD" id="cd00833">
    <property type="entry name" value="PKS"/>
    <property type="match status" value="1"/>
</dbReference>
<evidence type="ECO:0000259" key="9">
    <source>
        <dbReference type="PROSITE" id="PS50075"/>
    </source>
</evidence>
<dbReference type="SMART" id="SM00822">
    <property type="entry name" value="PKS_KR"/>
    <property type="match status" value="1"/>
</dbReference>
<dbReference type="InterPro" id="IPR049551">
    <property type="entry name" value="PKS_DH_C"/>
</dbReference>
<dbReference type="InterPro" id="IPR001031">
    <property type="entry name" value="Thioesterase"/>
</dbReference>
<dbReference type="InterPro" id="IPR036736">
    <property type="entry name" value="ACP-like_sf"/>
</dbReference>
<dbReference type="SMART" id="SM01294">
    <property type="entry name" value="PKS_PP_betabranch"/>
    <property type="match status" value="1"/>
</dbReference>
<dbReference type="InterPro" id="IPR020802">
    <property type="entry name" value="TesA-like"/>
</dbReference>
<dbReference type="PROSITE" id="PS52004">
    <property type="entry name" value="KS3_2"/>
    <property type="match status" value="1"/>
</dbReference>
<dbReference type="InterPro" id="IPR049552">
    <property type="entry name" value="PKS_DH_N"/>
</dbReference>
<dbReference type="Pfam" id="PF00698">
    <property type="entry name" value="Acyl_transf_1"/>
    <property type="match status" value="1"/>
</dbReference>
<evidence type="ECO:0000256" key="1">
    <source>
        <dbReference type="ARBA" id="ARBA00004792"/>
    </source>
</evidence>
<evidence type="ECO:0000259" key="11">
    <source>
        <dbReference type="PROSITE" id="PS52019"/>
    </source>
</evidence>
<dbReference type="Pfam" id="PF22621">
    <property type="entry name" value="CurL-like_PKS_C"/>
    <property type="match status" value="1"/>
</dbReference>
<dbReference type="InterPro" id="IPR020807">
    <property type="entry name" value="PKS_DH"/>
</dbReference>
<feature type="active site" description="Proton acceptor; for dehydratase activity" evidence="8">
    <location>
        <position position="946"/>
    </location>
</feature>
<dbReference type="InterPro" id="IPR001227">
    <property type="entry name" value="Ac_transferase_dom_sf"/>
</dbReference>
<dbReference type="RefSeq" id="WP_086715992.1">
    <property type="nucleotide sequence ID" value="NZ_BLAG01000023.1"/>
</dbReference>
<dbReference type="Gene3D" id="3.40.47.10">
    <property type="match status" value="1"/>
</dbReference>
<dbReference type="Gene3D" id="3.30.70.3290">
    <property type="match status" value="1"/>
</dbReference>
<keyword evidence="6" id="KW-0511">Multifunctional enzyme</keyword>
<dbReference type="SMART" id="SM00824">
    <property type="entry name" value="PKS_TE"/>
    <property type="match status" value="1"/>
</dbReference>
<dbReference type="InterPro" id="IPR014030">
    <property type="entry name" value="Ketoacyl_synth_N"/>
</dbReference>
<dbReference type="GeneID" id="96755893"/>
<dbReference type="InterPro" id="IPR009081">
    <property type="entry name" value="PP-bd_ACP"/>
</dbReference>
<dbReference type="GO" id="GO:0006633">
    <property type="term" value="P:fatty acid biosynthetic process"/>
    <property type="evidence" value="ECO:0007669"/>
    <property type="project" value="InterPro"/>
</dbReference>
<dbReference type="Pfam" id="PF22953">
    <property type="entry name" value="SpnB_Rossmann"/>
    <property type="match status" value="1"/>
</dbReference>
<dbReference type="GO" id="GO:0031177">
    <property type="term" value="F:phosphopantetheine binding"/>
    <property type="evidence" value="ECO:0007669"/>
    <property type="project" value="InterPro"/>
</dbReference>
<dbReference type="Gene3D" id="3.40.366.10">
    <property type="entry name" value="Malonyl-Coenzyme A Acyl Carrier Protein, domain 2"/>
    <property type="match status" value="1"/>
</dbReference>
<dbReference type="SMART" id="SM00826">
    <property type="entry name" value="PKS_DH"/>
    <property type="match status" value="1"/>
</dbReference>
<dbReference type="Pfam" id="PF02801">
    <property type="entry name" value="Ketoacyl-synt_C"/>
    <property type="match status" value="1"/>
</dbReference>
<dbReference type="SUPFAM" id="SSF51735">
    <property type="entry name" value="NAD(P)-binding Rossmann-fold domains"/>
    <property type="match status" value="2"/>
</dbReference>
<dbReference type="Pfam" id="PF21089">
    <property type="entry name" value="PKS_DH_N"/>
    <property type="match status" value="1"/>
</dbReference>
<dbReference type="SUPFAM" id="SSF53901">
    <property type="entry name" value="Thiolase-like"/>
    <property type="match status" value="1"/>
</dbReference>
<dbReference type="PROSITE" id="PS00606">
    <property type="entry name" value="KS3_1"/>
    <property type="match status" value="1"/>
</dbReference>
<dbReference type="EMBL" id="BLAG01000023">
    <property type="protein sequence ID" value="GES33959.1"/>
    <property type="molecule type" value="Genomic_DNA"/>
</dbReference>
<dbReference type="SMART" id="SM00823">
    <property type="entry name" value="PKS_PP"/>
    <property type="match status" value="1"/>
</dbReference>
<dbReference type="CDD" id="cd08956">
    <property type="entry name" value="KR_3_FAS_SDR_x"/>
    <property type="match status" value="1"/>
</dbReference>
<keyword evidence="3" id="KW-0597">Phosphoprotein</keyword>
<dbReference type="Gene3D" id="1.10.1200.10">
    <property type="entry name" value="ACP-like"/>
    <property type="match status" value="1"/>
</dbReference>
<keyword evidence="5" id="KW-0045">Antibiotic biosynthesis</keyword>
<dbReference type="InterPro" id="IPR057326">
    <property type="entry name" value="KR_dom"/>
</dbReference>
<dbReference type="PROSITE" id="PS00012">
    <property type="entry name" value="PHOSPHOPANTETHEINE"/>
    <property type="match status" value="1"/>
</dbReference>
<dbReference type="InterPro" id="IPR029058">
    <property type="entry name" value="AB_hydrolase_fold"/>
</dbReference>
<dbReference type="Pfam" id="PF08659">
    <property type="entry name" value="KR"/>
    <property type="match status" value="1"/>
</dbReference>
<proteinExistence type="predicted"/>
<dbReference type="SUPFAM" id="SSF52151">
    <property type="entry name" value="FabD/lysophospholipase-like"/>
    <property type="match status" value="1"/>
</dbReference>
<feature type="region of interest" description="N-terminal hotdog fold" evidence="8">
    <location>
        <begin position="913"/>
        <end position="1034"/>
    </location>
</feature>
<dbReference type="Gene3D" id="3.40.50.720">
    <property type="entry name" value="NAD(P)-binding Rossmann-like Domain"/>
    <property type="match status" value="1"/>
</dbReference>
<dbReference type="InterPro" id="IPR049900">
    <property type="entry name" value="PKS_mFAS_DH"/>
</dbReference>
<dbReference type="SUPFAM" id="SSF53474">
    <property type="entry name" value="alpha/beta-Hydrolases"/>
    <property type="match status" value="1"/>
</dbReference>
<evidence type="ECO:0000313" key="13">
    <source>
        <dbReference type="Proteomes" id="UP000325598"/>
    </source>
</evidence>
<dbReference type="FunFam" id="3.40.47.10:FF:000019">
    <property type="entry name" value="Polyketide synthase type I"/>
    <property type="match status" value="1"/>
</dbReference>
<dbReference type="Pfam" id="PF00550">
    <property type="entry name" value="PP-binding"/>
    <property type="match status" value="1"/>
</dbReference>
<dbReference type="InterPro" id="IPR050091">
    <property type="entry name" value="PKS_NRPS_Biosynth_Enz"/>
</dbReference>
<dbReference type="InterPro" id="IPR013968">
    <property type="entry name" value="PKS_KR"/>
</dbReference>
<evidence type="ECO:0000256" key="3">
    <source>
        <dbReference type="ARBA" id="ARBA00022553"/>
    </source>
</evidence>
<dbReference type="GO" id="GO:0033068">
    <property type="term" value="P:macrolide biosynthetic process"/>
    <property type="evidence" value="ECO:0007669"/>
    <property type="project" value="UniProtKB-ARBA"/>
</dbReference>
<dbReference type="Proteomes" id="UP000325598">
    <property type="component" value="Unassembled WGS sequence"/>
</dbReference>
<comment type="pathway">
    <text evidence="1">Antibiotic biosynthesis.</text>
</comment>
<keyword evidence="2" id="KW-0596">Phosphopantetheine</keyword>
<dbReference type="InterPro" id="IPR016039">
    <property type="entry name" value="Thiolase-like"/>
</dbReference>
<evidence type="ECO:0000259" key="10">
    <source>
        <dbReference type="PROSITE" id="PS52004"/>
    </source>
</evidence>
<dbReference type="InterPro" id="IPR018201">
    <property type="entry name" value="Ketoacyl_synth_AS"/>
</dbReference>
<evidence type="ECO:0000256" key="5">
    <source>
        <dbReference type="ARBA" id="ARBA00023194"/>
    </source>
</evidence>
<dbReference type="SMART" id="SM00827">
    <property type="entry name" value="PKS_AT"/>
    <property type="match status" value="1"/>
</dbReference>
<evidence type="ECO:0000256" key="7">
    <source>
        <dbReference type="ARBA" id="ARBA00023315"/>
    </source>
</evidence>
<feature type="domain" description="PKS/mFAS DH" evidence="11">
    <location>
        <begin position="913"/>
        <end position="1199"/>
    </location>
</feature>